<evidence type="ECO:0000256" key="1">
    <source>
        <dbReference type="SAM" id="Phobius"/>
    </source>
</evidence>
<organism evidence="2 3">
    <name type="scientific">Candidatus Tagabacteria bacterium CG10_big_fil_rev_8_21_14_0_10_40_13</name>
    <dbReference type="NCBI Taxonomy" id="1975022"/>
    <lineage>
        <taxon>Bacteria</taxon>
        <taxon>Candidatus Tagaibacteriota</taxon>
    </lineage>
</organism>
<comment type="caution">
    <text evidence="2">The sequence shown here is derived from an EMBL/GenBank/DDBJ whole genome shotgun (WGS) entry which is preliminary data.</text>
</comment>
<dbReference type="AlphaFoldDB" id="A0A2M8L9L0"/>
<name>A0A2M8L9L0_9BACT</name>
<proteinExistence type="predicted"/>
<evidence type="ECO:0000313" key="3">
    <source>
        <dbReference type="Proteomes" id="UP000230603"/>
    </source>
</evidence>
<protein>
    <submittedName>
        <fullName evidence="2">Uncharacterized protein</fullName>
    </submittedName>
</protein>
<keyword evidence="1" id="KW-1133">Transmembrane helix</keyword>
<gene>
    <name evidence="2" type="ORF">COV00_00380</name>
</gene>
<accession>A0A2M8L9L0</accession>
<sequence length="185" mass="22019">MYLNIEYFYYKIYNFIAEGYKFATGQETNFKEAIGVFEIVSFVLSLVLIMGIFYNVVFFIRIRKTHLSDLAKFIFEEVPPDRRVRWEKIKKYLDSNNVSDWRWAIMEADGLSEDILKKIGYPGQTFSERLSKIKPSQFKNLDDLWRAHKFRNRIAHRGGEMELTKAQAEKALELYENALKELEYL</sequence>
<dbReference type="Proteomes" id="UP000230603">
    <property type="component" value="Unassembled WGS sequence"/>
</dbReference>
<keyword evidence="1" id="KW-0812">Transmembrane</keyword>
<evidence type="ECO:0000313" key="2">
    <source>
        <dbReference type="EMBL" id="PJE73317.1"/>
    </source>
</evidence>
<dbReference type="EMBL" id="PFEP01000006">
    <property type="protein sequence ID" value="PJE73317.1"/>
    <property type="molecule type" value="Genomic_DNA"/>
</dbReference>
<reference evidence="3" key="1">
    <citation type="submission" date="2017-09" db="EMBL/GenBank/DDBJ databases">
        <title>Depth-based differentiation of microbial function through sediment-hosted aquifers and enrichment of novel symbionts in the deep terrestrial subsurface.</title>
        <authorList>
            <person name="Probst A.J."/>
            <person name="Ladd B."/>
            <person name="Jarett J.K."/>
            <person name="Geller-Mcgrath D.E."/>
            <person name="Sieber C.M.K."/>
            <person name="Emerson J.B."/>
            <person name="Anantharaman K."/>
            <person name="Thomas B.C."/>
            <person name="Malmstrom R."/>
            <person name="Stieglmeier M."/>
            <person name="Klingl A."/>
            <person name="Woyke T."/>
            <person name="Ryan C.M."/>
            <person name="Banfield J.F."/>
        </authorList>
    </citation>
    <scope>NUCLEOTIDE SEQUENCE [LARGE SCALE GENOMIC DNA]</scope>
</reference>
<keyword evidence="1" id="KW-0472">Membrane</keyword>
<feature type="transmembrane region" description="Helical" evidence="1">
    <location>
        <begin position="39"/>
        <end position="60"/>
    </location>
</feature>